<reference evidence="1" key="1">
    <citation type="submission" date="2023-09" db="EMBL/GenBank/DDBJ databases">
        <title>Vallitalea sediminicola and Vallitalea maricola sp. nov., anaerobic bacteria isolated from marine sediment.</title>
        <authorList>
            <person name="Hirano S."/>
            <person name="Maeda A."/>
            <person name="Terahara T."/>
            <person name="Mori K."/>
            <person name="Hamada M."/>
            <person name="Matsumoto R."/>
            <person name="Kobayashi T."/>
        </authorList>
    </citation>
    <scope>NUCLEOTIDE SEQUENCE</scope>
    <source>
        <strain evidence="1">AN17-2</strain>
    </source>
</reference>
<evidence type="ECO:0000313" key="1">
    <source>
        <dbReference type="EMBL" id="GMQ63615.1"/>
    </source>
</evidence>
<sequence>MNKKLRILSNIIFYIAVGTSIFALGKTYYERSKLPDGVCPVSNNNWLLTIGISMIILYLIISLIEWFFYKKNK</sequence>
<dbReference type="Proteomes" id="UP001374599">
    <property type="component" value="Unassembled WGS sequence"/>
</dbReference>
<name>A0ACB5UL61_9FIRM</name>
<gene>
    <name evidence="1" type="ORF">AN2V17_28490</name>
</gene>
<protein>
    <submittedName>
        <fullName evidence="1">Uncharacterized protein</fullName>
    </submittedName>
</protein>
<evidence type="ECO:0000313" key="2">
    <source>
        <dbReference type="Proteomes" id="UP001374599"/>
    </source>
</evidence>
<dbReference type="EMBL" id="BTPU01000047">
    <property type="protein sequence ID" value="GMQ63615.1"/>
    <property type="molecule type" value="Genomic_DNA"/>
</dbReference>
<comment type="caution">
    <text evidence="1">The sequence shown here is derived from an EMBL/GenBank/DDBJ whole genome shotgun (WGS) entry which is preliminary data.</text>
</comment>
<proteinExistence type="predicted"/>
<organism evidence="1 2">
    <name type="scientific">Vallitalea maricola</name>
    <dbReference type="NCBI Taxonomy" id="3074433"/>
    <lineage>
        <taxon>Bacteria</taxon>
        <taxon>Bacillati</taxon>
        <taxon>Bacillota</taxon>
        <taxon>Clostridia</taxon>
        <taxon>Lachnospirales</taxon>
        <taxon>Vallitaleaceae</taxon>
        <taxon>Vallitalea</taxon>
    </lineage>
</organism>
<keyword evidence="2" id="KW-1185">Reference proteome</keyword>
<accession>A0ACB5UL61</accession>